<comment type="similarity">
    <text evidence="1">Belongs to the MsrA Met sulfoxide reductase family.</text>
</comment>
<evidence type="ECO:0000259" key="10">
    <source>
        <dbReference type="Pfam" id="PF01625"/>
    </source>
</evidence>
<evidence type="ECO:0000313" key="12">
    <source>
        <dbReference type="Proteomes" id="UP001061958"/>
    </source>
</evidence>
<comment type="catalytic activity">
    <reaction evidence="7">
        <text>L-methionyl-[protein] + [thioredoxin]-disulfide + H2O = L-methionyl-(S)-S-oxide-[protein] + [thioredoxin]-dithiol</text>
        <dbReference type="Rhea" id="RHEA:14217"/>
        <dbReference type="Rhea" id="RHEA-COMP:10698"/>
        <dbReference type="Rhea" id="RHEA-COMP:10700"/>
        <dbReference type="Rhea" id="RHEA-COMP:12313"/>
        <dbReference type="Rhea" id="RHEA-COMP:12315"/>
        <dbReference type="ChEBI" id="CHEBI:15377"/>
        <dbReference type="ChEBI" id="CHEBI:16044"/>
        <dbReference type="ChEBI" id="CHEBI:29950"/>
        <dbReference type="ChEBI" id="CHEBI:44120"/>
        <dbReference type="ChEBI" id="CHEBI:50058"/>
        <dbReference type="EC" id="1.8.4.11"/>
    </reaction>
</comment>
<dbReference type="GO" id="GO:0005737">
    <property type="term" value="C:cytoplasm"/>
    <property type="evidence" value="ECO:0007669"/>
    <property type="project" value="TreeGrafter"/>
</dbReference>
<evidence type="ECO:0000256" key="9">
    <source>
        <dbReference type="ARBA" id="ARBA00067384"/>
    </source>
</evidence>
<dbReference type="InterPro" id="IPR036509">
    <property type="entry name" value="Met_Sox_Rdtase_MsrA_sf"/>
</dbReference>
<evidence type="ECO:0000313" key="11">
    <source>
        <dbReference type="EMBL" id="GJQ09488.1"/>
    </source>
</evidence>
<dbReference type="Pfam" id="PF01625">
    <property type="entry name" value="PMSR"/>
    <property type="match status" value="1"/>
</dbReference>
<protein>
    <recommendedName>
        <fullName evidence="9">Mitochondrial peptide methionine sulfoxide reductase</fullName>
        <ecNumber evidence="2">1.8.4.11</ecNumber>
    </recommendedName>
    <alternativeName>
        <fullName evidence="6">Peptide-methionine (S)-S-oxide reductase</fullName>
    </alternativeName>
    <alternativeName>
        <fullName evidence="5">Protein-methionine-S-oxide reductase</fullName>
    </alternativeName>
</protein>
<dbReference type="InterPro" id="IPR002569">
    <property type="entry name" value="Met_Sox_Rdtase_MsrA_dom"/>
</dbReference>
<feature type="domain" description="Peptide methionine sulphoxide reductase MsrA" evidence="10">
    <location>
        <begin position="106"/>
        <end position="258"/>
    </location>
</feature>
<organism evidence="11 12">
    <name type="scientific">Galdieria partita</name>
    <dbReference type="NCBI Taxonomy" id="83374"/>
    <lineage>
        <taxon>Eukaryota</taxon>
        <taxon>Rhodophyta</taxon>
        <taxon>Bangiophyceae</taxon>
        <taxon>Galdieriales</taxon>
        <taxon>Galdieriaceae</taxon>
        <taxon>Galdieria</taxon>
    </lineage>
</organism>
<comment type="caution">
    <text evidence="11">The sequence shown here is derived from an EMBL/GenBank/DDBJ whole genome shotgun (WGS) entry which is preliminary data.</text>
</comment>
<dbReference type="GO" id="GO:0008113">
    <property type="term" value="F:peptide-methionine (S)-S-oxide reductase activity"/>
    <property type="evidence" value="ECO:0007669"/>
    <property type="project" value="UniProtKB-EC"/>
</dbReference>
<dbReference type="PANTHER" id="PTHR42799">
    <property type="entry name" value="MITOCHONDRIAL PEPTIDE METHIONINE SULFOXIDE REDUCTASE"/>
    <property type="match status" value="1"/>
</dbReference>
<dbReference type="InterPro" id="IPR050162">
    <property type="entry name" value="MsrA_MetSO_reductase"/>
</dbReference>
<dbReference type="SUPFAM" id="SSF55068">
    <property type="entry name" value="Peptide methionine sulfoxide reductase"/>
    <property type="match status" value="1"/>
</dbReference>
<reference evidence="11" key="2">
    <citation type="submission" date="2022-01" db="EMBL/GenBank/DDBJ databases">
        <authorList>
            <person name="Hirooka S."/>
            <person name="Miyagishima S.Y."/>
        </authorList>
    </citation>
    <scope>NUCLEOTIDE SEQUENCE</scope>
    <source>
        <strain evidence="11">NBRC 102759</strain>
    </source>
</reference>
<dbReference type="OrthoDB" id="77405at2759"/>
<dbReference type="EC" id="1.8.4.11" evidence="2"/>
<reference evidence="11" key="1">
    <citation type="journal article" date="2022" name="Proc. Natl. Acad. Sci. U.S.A.">
        <title>Life cycle and functional genomics of the unicellular red alga Galdieria for elucidating algal and plant evolution and industrial use.</title>
        <authorList>
            <person name="Hirooka S."/>
            <person name="Itabashi T."/>
            <person name="Ichinose T.M."/>
            <person name="Onuma R."/>
            <person name="Fujiwara T."/>
            <person name="Yamashita S."/>
            <person name="Jong L.W."/>
            <person name="Tomita R."/>
            <person name="Iwane A.H."/>
            <person name="Miyagishima S.Y."/>
        </authorList>
    </citation>
    <scope>NUCLEOTIDE SEQUENCE</scope>
    <source>
        <strain evidence="11">NBRC 102759</strain>
    </source>
</reference>
<evidence type="ECO:0000256" key="7">
    <source>
        <dbReference type="ARBA" id="ARBA00047806"/>
    </source>
</evidence>
<keyword evidence="12" id="KW-1185">Reference proteome</keyword>
<dbReference type="GO" id="GO:0034599">
    <property type="term" value="P:cellular response to oxidative stress"/>
    <property type="evidence" value="ECO:0007669"/>
    <property type="project" value="TreeGrafter"/>
</dbReference>
<dbReference type="Proteomes" id="UP001061958">
    <property type="component" value="Unassembled WGS sequence"/>
</dbReference>
<evidence type="ECO:0000256" key="8">
    <source>
        <dbReference type="ARBA" id="ARBA00048782"/>
    </source>
</evidence>
<evidence type="ECO:0000256" key="3">
    <source>
        <dbReference type="ARBA" id="ARBA00023002"/>
    </source>
</evidence>
<proteinExistence type="inferred from homology"/>
<dbReference type="FunFam" id="3.30.1060.10:FF:000001">
    <property type="entry name" value="Peptide methionine sulfoxide reductase MsrA"/>
    <property type="match status" value="1"/>
</dbReference>
<name>A0A9C7UN60_9RHOD</name>
<keyword evidence="3" id="KW-0560">Oxidoreductase</keyword>
<gene>
    <name evidence="11" type="ORF">GpartN1_g1279.t1</name>
</gene>
<accession>A0A9C7UN60</accession>
<evidence type="ECO:0000256" key="5">
    <source>
        <dbReference type="ARBA" id="ARBA00030273"/>
    </source>
</evidence>
<dbReference type="PANTHER" id="PTHR42799:SF2">
    <property type="entry name" value="MITOCHONDRIAL PEPTIDE METHIONINE SULFOXIDE REDUCTASE"/>
    <property type="match status" value="1"/>
</dbReference>
<dbReference type="NCBIfam" id="TIGR00401">
    <property type="entry name" value="msrA"/>
    <property type="match status" value="1"/>
</dbReference>
<comment type="catalytic activity">
    <reaction evidence="8">
        <text>[thioredoxin]-disulfide + L-methionine + H2O = L-methionine (S)-S-oxide + [thioredoxin]-dithiol</text>
        <dbReference type="Rhea" id="RHEA:19993"/>
        <dbReference type="Rhea" id="RHEA-COMP:10698"/>
        <dbReference type="Rhea" id="RHEA-COMP:10700"/>
        <dbReference type="ChEBI" id="CHEBI:15377"/>
        <dbReference type="ChEBI" id="CHEBI:29950"/>
        <dbReference type="ChEBI" id="CHEBI:50058"/>
        <dbReference type="ChEBI" id="CHEBI:57844"/>
        <dbReference type="ChEBI" id="CHEBI:58772"/>
        <dbReference type="EC" id="1.8.4.11"/>
    </reaction>
</comment>
<dbReference type="Gene3D" id="3.30.1060.10">
    <property type="entry name" value="Peptide methionine sulphoxide reductase MsrA"/>
    <property type="match status" value="1"/>
</dbReference>
<dbReference type="HAMAP" id="MF_01401">
    <property type="entry name" value="MsrA"/>
    <property type="match status" value="1"/>
</dbReference>
<evidence type="ECO:0000256" key="2">
    <source>
        <dbReference type="ARBA" id="ARBA00012502"/>
    </source>
</evidence>
<dbReference type="EMBL" id="BQMJ01000009">
    <property type="protein sequence ID" value="GJQ09488.1"/>
    <property type="molecule type" value="Genomic_DNA"/>
</dbReference>
<dbReference type="AlphaFoldDB" id="A0A9C7UN60"/>
<evidence type="ECO:0000256" key="1">
    <source>
        <dbReference type="ARBA" id="ARBA00005591"/>
    </source>
</evidence>
<comment type="function">
    <text evidence="4">Has an important function as a repair enzyme for proteins that have been inactivated by oxidation. Catalyzes the reversible oxidation-reduction of methionine sulfoxide in proteins to methionine.</text>
</comment>
<evidence type="ECO:0000256" key="4">
    <source>
        <dbReference type="ARBA" id="ARBA00024679"/>
    </source>
</evidence>
<sequence length="281" mass="32275">MNSPRCTFVGSFLVSKGLSFGKSHSCWKHSNYSKYNYFRRPLSHSILLKQQTRTRMGLFDQVFEKIGKRGGYEPRDREEAIIPSEKHYVLGTPLSANFEEMGYQYALFGLGCFWGAERKFWQTKGVYSTAVGYAGGKTKNPTYEDVCTDRTGHAEVVRVVYDPKNTSYEQLLDVFWANHDPTQLNRQGNDIGTQYRSVIFYYNDQQKRLAEETKRHFQEILAKKGYGKIVTEIIPASVFYFAEDYHQQYLAKNPNGYCGLGGTGCYEPRQDIELPSNKIAS</sequence>
<evidence type="ECO:0000256" key="6">
    <source>
        <dbReference type="ARBA" id="ARBA00030643"/>
    </source>
</evidence>